<feature type="compositionally biased region" description="Basic and acidic residues" evidence="2">
    <location>
        <begin position="681"/>
        <end position="693"/>
    </location>
</feature>
<feature type="coiled-coil region" evidence="1">
    <location>
        <begin position="143"/>
        <end position="170"/>
    </location>
</feature>
<proteinExistence type="predicted"/>
<name>A0A3M6TNH5_POCDA</name>
<sequence>PSGKGAAPLVDEANVEDAITCQKPHNDDKITRNFKRVHPEFFKCNGNIIERTRTADRKESDSTNALQQENALTLSKMEPMENARAPKRRLKIVHAHNTQERSNGNSSDDPIVTEQYSPEGVFPSPLTEENVRNVIKKLIKDHTREAADNADILRDKISALEIENKRLKHRVVVLFRALKEVLSRRRNQEVIPTTVQTSSIQMKPCVLANNLGSPQTLPGEVMLASPTNNCGKTDVSKSRELPTDVSIYNSLAPVTDGVGSFHQRCKSPKTVVSGLHPGISHDATSPPIPKRTPNIHTTSLNGSALNFPMKSICEEKASSFTHPPTFSTTFCTNQVQHSHESMALANQGYCTVTTSSTKAVMVSKAIQNTVPLLTQVVNEIVPNTVTEMQDQSHVTTEPKLSKVPNDFKESRLCSNAEIDQVPAKVSTQNGSTLVCSPLDQNIKSHTCNESSPKRHREKLVDQQFEDLKSSEAESKQGYERKNVLETKTNGLKKISSPSNGSPKIKFFPQSLPRVSHECWKGGLHTESPRTASITSQQVPLSNSECSFVLDIPIPGYGERKSTPLKDAGLGNANSSPKLGLVKSTSVFTPTPQRIIPNGSIEVNRPDPSPYFVNDDKVNKDKKAMHQTPYMVEKSSLNLQLPSKSLAAVSKHYCYSLNHGQEFFNGTVRTDGTKTVSSPLTEKPKSSAHEEERSNTGIILPNFKKRISTHSPSDQHTFPHLERSAISQVTESFSNKNLAEFTSGSTRKVREAPSSAKPGNFHNLLSSAKFYNGRECNQHTRPSEGSTTSGYHVPVKPKFSPYATKSTKPEKQVPLMGSNGRFAPPVTELQAPDPHVVAHIPQFLNAEAKFARNQYFMLPMRHQIETAKRSSRELDTELARISCLPENSSGRDTFTANCLCCTKTHLSYDKERLLLQLLESNRASFIPQRTPRTYNNFPATDKQNLLSTRSGNPVTLSSHNSEIGNRYVNLQPQNHAKNRLKKPARPSLFDISNGKADSVVLPGNPPSDVEGCKARSWGATCSFTPQLELSSSCQRYLDRLKNSTGLPTLCQQNTFHLDSTPTPHLEREAISMNESLRAFPFSPPGSLITQKNSQQNETCSEQQVNLKSPNAENS</sequence>
<feature type="compositionally biased region" description="Polar residues" evidence="2">
    <location>
        <begin position="62"/>
        <end position="72"/>
    </location>
</feature>
<feature type="region of interest" description="Disordered" evidence="2">
    <location>
        <begin position="53"/>
        <end position="72"/>
    </location>
</feature>
<keyword evidence="4" id="KW-1185">Reference proteome</keyword>
<feature type="non-terminal residue" evidence="3">
    <location>
        <position position="1"/>
    </location>
</feature>
<reference evidence="3 4" key="1">
    <citation type="journal article" date="2018" name="Sci. Rep.">
        <title>Comparative analysis of the Pocillopora damicornis genome highlights role of immune system in coral evolution.</title>
        <authorList>
            <person name="Cunning R."/>
            <person name="Bay R.A."/>
            <person name="Gillette P."/>
            <person name="Baker A.C."/>
            <person name="Traylor-Knowles N."/>
        </authorList>
    </citation>
    <scope>NUCLEOTIDE SEQUENCE [LARGE SCALE GENOMIC DNA]</scope>
    <source>
        <strain evidence="3">RSMAS</strain>
        <tissue evidence="3">Whole animal</tissue>
    </source>
</reference>
<dbReference type="Proteomes" id="UP000275408">
    <property type="component" value="Unassembled WGS sequence"/>
</dbReference>
<keyword evidence="1" id="KW-0175">Coiled coil</keyword>
<dbReference type="EMBL" id="RCHS01003253">
    <property type="protein sequence ID" value="RMX42861.1"/>
    <property type="molecule type" value="Genomic_DNA"/>
</dbReference>
<evidence type="ECO:0000256" key="2">
    <source>
        <dbReference type="SAM" id="MobiDB-lite"/>
    </source>
</evidence>
<accession>A0A3M6TNH5</accession>
<feature type="region of interest" description="Disordered" evidence="2">
    <location>
        <begin position="931"/>
        <end position="959"/>
    </location>
</feature>
<evidence type="ECO:0000313" key="3">
    <source>
        <dbReference type="EMBL" id="RMX42861.1"/>
    </source>
</evidence>
<organism evidence="3 4">
    <name type="scientific">Pocillopora damicornis</name>
    <name type="common">Cauliflower coral</name>
    <name type="synonym">Millepora damicornis</name>
    <dbReference type="NCBI Taxonomy" id="46731"/>
    <lineage>
        <taxon>Eukaryota</taxon>
        <taxon>Metazoa</taxon>
        <taxon>Cnidaria</taxon>
        <taxon>Anthozoa</taxon>
        <taxon>Hexacorallia</taxon>
        <taxon>Scleractinia</taxon>
        <taxon>Astrocoeniina</taxon>
        <taxon>Pocilloporidae</taxon>
        <taxon>Pocillopora</taxon>
    </lineage>
</organism>
<feature type="compositionally biased region" description="Polar residues" evidence="2">
    <location>
        <begin position="670"/>
        <end position="679"/>
    </location>
</feature>
<evidence type="ECO:0000313" key="4">
    <source>
        <dbReference type="Proteomes" id="UP000275408"/>
    </source>
</evidence>
<feature type="region of interest" description="Disordered" evidence="2">
    <location>
        <begin position="670"/>
        <end position="694"/>
    </location>
</feature>
<dbReference type="AlphaFoldDB" id="A0A3M6TNH5"/>
<comment type="caution">
    <text evidence="3">The sequence shown here is derived from an EMBL/GenBank/DDBJ whole genome shotgun (WGS) entry which is preliminary data.</text>
</comment>
<dbReference type="OrthoDB" id="5985613at2759"/>
<feature type="region of interest" description="Disordered" evidence="2">
    <location>
        <begin position="272"/>
        <end position="294"/>
    </location>
</feature>
<gene>
    <name evidence="3" type="ORF">pdam_00005119</name>
</gene>
<evidence type="ECO:0000256" key="1">
    <source>
        <dbReference type="SAM" id="Coils"/>
    </source>
</evidence>
<feature type="compositionally biased region" description="Polar residues" evidence="2">
    <location>
        <begin position="1086"/>
        <end position="1113"/>
    </location>
</feature>
<feature type="region of interest" description="Disordered" evidence="2">
    <location>
        <begin position="774"/>
        <end position="815"/>
    </location>
</feature>
<protein>
    <submittedName>
        <fullName evidence="3">Uncharacterized protein</fullName>
    </submittedName>
</protein>
<feature type="region of interest" description="Disordered" evidence="2">
    <location>
        <begin position="1080"/>
        <end position="1113"/>
    </location>
</feature>